<accession>A0A4C1YDZ0</accession>
<dbReference type="EMBL" id="BGZK01001165">
    <property type="protein sequence ID" value="GBP73204.1"/>
    <property type="molecule type" value="Genomic_DNA"/>
</dbReference>
<evidence type="ECO:0000313" key="2">
    <source>
        <dbReference type="Proteomes" id="UP000299102"/>
    </source>
</evidence>
<gene>
    <name evidence="1" type="ORF">EVAR_54938_1</name>
</gene>
<name>A0A4C1YDZ0_EUMVA</name>
<dbReference type="Proteomes" id="UP000299102">
    <property type="component" value="Unassembled WGS sequence"/>
</dbReference>
<keyword evidence="2" id="KW-1185">Reference proteome</keyword>
<organism evidence="1 2">
    <name type="scientific">Eumeta variegata</name>
    <name type="common">Bagworm moth</name>
    <name type="synonym">Eumeta japonica</name>
    <dbReference type="NCBI Taxonomy" id="151549"/>
    <lineage>
        <taxon>Eukaryota</taxon>
        <taxon>Metazoa</taxon>
        <taxon>Ecdysozoa</taxon>
        <taxon>Arthropoda</taxon>
        <taxon>Hexapoda</taxon>
        <taxon>Insecta</taxon>
        <taxon>Pterygota</taxon>
        <taxon>Neoptera</taxon>
        <taxon>Endopterygota</taxon>
        <taxon>Lepidoptera</taxon>
        <taxon>Glossata</taxon>
        <taxon>Ditrysia</taxon>
        <taxon>Tineoidea</taxon>
        <taxon>Psychidae</taxon>
        <taxon>Oiketicinae</taxon>
        <taxon>Eumeta</taxon>
    </lineage>
</organism>
<proteinExistence type="predicted"/>
<reference evidence="1 2" key="1">
    <citation type="journal article" date="2019" name="Commun. Biol.">
        <title>The bagworm genome reveals a unique fibroin gene that provides high tensile strength.</title>
        <authorList>
            <person name="Kono N."/>
            <person name="Nakamura H."/>
            <person name="Ohtoshi R."/>
            <person name="Tomita M."/>
            <person name="Numata K."/>
            <person name="Arakawa K."/>
        </authorList>
    </citation>
    <scope>NUCLEOTIDE SEQUENCE [LARGE SCALE GENOMIC DNA]</scope>
</reference>
<protein>
    <submittedName>
        <fullName evidence="1">Uncharacterized protein</fullName>
    </submittedName>
</protein>
<sequence>MPDPTDSSDPQSLLELGQGSSASQFWRQYLSRFQHALLKKDWIFCQKVQLFLNMVRSVQAVQLILQLEPMYVWGNTGPVGSVHMETREDLYA</sequence>
<evidence type="ECO:0000313" key="1">
    <source>
        <dbReference type="EMBL" id="GBP73204.1"/>
    </source>
</evidence>
<comment type="caution">
    <text evidence="1">The sequence shown here is derived from an EMBL/GenBank/DDBJ whole genome shotgun (WGS) entry which is preliminary data.</text>
</comment>
<dbReference type="AlphaFoldDB" id="A0A4C1YDZ0"/>